<dbReference type="PROSITE" id="PS50822">
    <property type="entry name" value="PIWI"/>
    <property type="match status" value="1"/>
</dbReference>
<keyword evidence="5" id="KW-1185">Reference proteome</keyword>
<accession>A0A2A8CWX1</accession>
<evidence type="ECO:0000256" key="2">
    <source>
        <dbReference type="ARBA" id="ARBA00035032"/>
    </source>
</evidence>
<evidence type="ECO:0000313" key="4">
    <source>
        <dbReference type="EMBL" id="PEN13192.1"/>
    </source>
</evidence>
<dbReference type="SMART" id="SM00950">
    <property type="entry name" value="Piwi"/>
    <property type="match status" value="1"/>
</dbReference>
<comment type="caution">
    <text evidence="4">The sequence shown here is derived from an EMBL/GenBank/DDBJ whole genome shotgun (WGS) entry which is preliminary data.</text>
</comment>
<sequence length="678" mass="77638">MAFKNRSSSNARQGLVLNALEISFNNRTVTIPQADYSKERWDSCLEDFPDVWFYRLNDHLYAITSGSSSLGLPDYFDDAEISLRSHSPVFAQIAAESIHRYFSERTPGARRNAYDGSWEVPMSKQKALSVGLLKVTPMLKYTPRPLYSTSGSEPVLVLVVQTYLRHEFLDSEDANNAAPLSEFDISWQKQDDSDEVYASKRNVLAYLAHLGKIDQYNKYDDKFYAQGARFRNFRIHTHRLNNIRSLLDLPGSLCVDTFTPFLLPSKLFDVRSIRRPVNLFYNDRKPKSREYLNDAVKRLRPYSYDKFQGKVIQIALLAAESREQEAVQYSRTLKDKLQSLFHLSQVEVSIHTFEPSTAGIAKFLRDFDASSFDLAVPIMAESLKNFPVRRSPYHTIKARLLNQATPSQDITIESVHEDRRMINANVALNIYAKLGGTAWAVRRSAERSKQFVVGVGATTDEDGDYIIGFANVFTHDGRYLLGECHQLSSMDEYADDLQDYLSQTLLNALQSEGIAEGETIELVLHLFKEASRKREIKAIEKAIHSDSLSPFNIKYVIIHISENHPYRLFEDGRVDSFNQSFEIRISTRQSLLQMGGGKERPFLLRLDRRGDYEEFNFDDLTRQIVEFSNLSHLSFIPPSTPVTVSYPKKMARVASDLRKVPNWDPAMMNRLSGIPWFI</sequence>
<gene>
    <name evidence="4" type="ORF">CRI94_11155</name>
</gene>
<dbReference type="InterPro" id="IPR036397">
    <property type="entry name" value="RNaseH_sf"/>
</dbReference>
<reference evidence="4 5" key="1">
    <citation type="submission" date="2017-10" db="EMBL/GenBank/DDBJ databases">
        <title>Draft genome of Longibacter Salinarum.</title>
        <authorList>
            <person name="Goh K.M."/>
            <person name="Shamsir M.S."/>
            <person name="Lim S.W."/>
        </authorList>
    </citation>
    <scope>NUCLEOTIDE SEQUENCE [LARGE SCALE GENOMIC DNA]</scope>
    <source>
        <strain evidence="4 5">KCTC 52045</strain>
    </source>
</reference>
<evidence type="ECO:0000259" key="3">
    <source>
        <dbReference type="PROSITE" id="PS50822"/>
    </source>
</evidence>
<dbReference type="InterPro" id="IPR012337">
    <property type="entry name" value="RNaseH-like_sf"/>
</dbReference>
<proteinExistence type="inferred from homology"/>
<dbReference type="Gene3D" id="3.40.50.2300">
    <property type="match status" value="1"/>
</dbReference>
<dbReference type="Proteomes" id="UP000220102">
    <property type="component" value="Unassembled WGS sequence"/>
</dbReference>
<dbReference type="GO" id="GO:0003676">
    <property type="term" value="F:nucleic acid binding"/>
    <property type="evidence" value="ECO:0007669"/>
    <property type="project" value="InterPro"/>
</dbReference>
<evidence type="ECO:0000313" key="5">
    <source>
        <dbReference type="Proteomes" id="UP000220102"/>
    </source>
</evidence>
<dbReference type="AlphaFoldDB" id="A0A2A8CWX1"/>
<dbReference type="InterPro" id="IPR003165">
    <property type="entry name" value="Piwi"/>
</dbReference>
<comment type="similarity">
    <text evidence="1">Belongs to the argonaute family. Long pAgo subfamily.</text>
</comment>
<organism evidence="4 5">
    <name type="scientific">Longibacter salinarum</name>
    <dbReference type="NCBI Taxonomy" id="1850348"/>
    <lineage>
        <taxon>Bacteria</taxon>
        <taxon>Pseudomonadati</taxon>
        <taxon>Rhodothermota</taxon>
        <taxon>Rhodothermia</taxon>
        <taxon>Rhodothermales</taxon>
        <taxon>Salisaetaceae</taxon>
        <taxon>Longibacter</taxon>
    </lineage>
</organism>
<evidence type="ECO:0000256" key="1">
    <source>
        <dbReference type="ARBA" id="ARBA00035012"/>
    </source>
</evidence>
<dbReference type="Gene3D" id="3.30.420.10">
    <property type="entry name" value="Ribonuclease H-like superfamily/Ribonuclease H"/>
    <property type="match status" value="1"/>
</dbReference>
<name>A0A2A8CWX1_9BACT</name>
<dbReference type="EMBL" id="PDEQ01000005">
    <property type="protein sequence ID" value="PEN13192.1"/>
    <property type="molecule type" value="Genomic_DNA"/>
</dbReference>
<dbReference type="Pfam" id="PF02171">
    <property type="entry name" value="Piwi"/>
    <property type="match status" value="1"/>
</dbReference>
<protein>
    <recommendedName>
        <fullName evidence="2">Protein argonaute</fullName>
    </recommendedName>
</protein>
<feature type="domain" description="Piwi" evidence="3">
    <location>
        <begin position="374"/>
        <end position="659"/>
    </location>
</feature>
<dbReference type="SUPFAM" id="SSF53098">
    <property type="entry name" value="Ribonuclease H-like"/>
    <property type="match status" value="1"/>
</dbReference>